<dbReference type="EC" id="2.7.1.17" evidence="8 10"/>
<keyword evidence="14" id="KW-1185">Reference proteome</keyword>
<dbReference type="InterPro" id="IPR018484">
    <property type="entry name" value="FGGY_N"/>
</dbReference>
<evidence type="ECO:0000256" key="5">
    <source>
        <dbReference type="ARBA" id="ARBA00022777"/>
    </source>
</evidence>
<comment type="similarity">
    <text evidence="1 8 9">Belongs to the FGGY kinase family.</text>
</comment>
<dbReference type="Proteomes" id="UP001205965">
    <property type="component" value="Unassembled WGS sequence"/>
</dbReference>
<dbReference type="SUPFAM" id="SSF53067">
    <property type="entry name" value="Actin-like ATPase domain"/>
    <property type="match status" value="2"/>
</dbReference>
<name>A0ABT2FXE9_9CORY</name>
<gene>
    <name evidence="8 10 13" type="primary">xylB</name>
    <name evidence="13" type="ORF">NYP18_09695</name>
</gene>
<dbReference type="PROSITE" id="PS00933">
    <property type="entry name" value="FGGY_KINASES_1"/>
    <property type="match status" value="1"/>
</dbReference>
<dbReference type="PANTHER" id="PTHR43095:SF5">
    <property type="entry name" value="XYLULOSE KINASE"/>
    <property type="match status" value="1"/>
</dbReference>
<protein>
    <recommendedName>
        <fullName evidence="8 10">Xylulose kinase</fullName>
        <shortName evidence="8 10">Xylulokinase</shortName>
        <ecNumber evidence="8 10">2.7.1.17</ecNumber>
    </recommendedName>
</protein>
<feature type="domain" description="Carbohydrate kinase FGGY N-terminal" evidence="11">
    <location>
        <begin position="4"/>
        <end position="231"/>
    </location>
</feature>
<keyword evidence="2 8" id="KW-0859">Xylose metabolism</keyword>
<feature type="active site" description="Proton acceptor" evidence="8">
    <location>
        <position position="224"/>
    </location>
</feature>
<evidence type="ECO:0000256" key="3">
    <source>
        <dbReference type="ARBA" id="ARBA00022679"/>
    </source>
</evidence>
<feature type="domain" description="Carbohydrate kinase FGGY C-terminal" evidence="12">
    <location>
        <begin position="240"/>
        <end position="421"/>
    </location>
</feature>
<keyword evidence="4 8" id="KW-0547">Nucleotide-binding</keyword>
<dbReference type="CDD" id="cd07809">
    <property type="entry name" value="ASKHA_NBD_FGGY_BaXK-like"/>
    <property type="match status" value="1"/>
</dbReference>
<evidence type="ECO:0000256" key="1">
    <source>
        <dbReference type="ARBA" id="ARBA00009156"/>
    </source>
</evidence>
<dbReference type="InterPro" id="IPR006000">
    <property type="entry name" value="Xylulokinase"/>
</dbReference>
<dbReference type="InterPro" id="IPR000577">
    <property type="entry name" value="Carb_kinase_FGGY"/>
</dbReference>
<sequence length="462" mass="47958">MTLVLGIDSSTQSCKAILVDAATGEVIDQQRASHPTGTEVDPAAWLTAMDTATAGLIERADAVSVAGQQHGMVALDEHGEVVRPALLWNDTRSAAAAEQLIEELGGPAACVELTGSLHVASITATKLRWLRDHEPENAARTASVMLPHDYLTWHLGGRRRKATDHGDASGTGYYSTRERRWLPELAEQALGHAVELPDLAGPNEQVGTLAGNPGGAIIAPGTGDNMAAALGLGLQPGDVSVSIGTSGVASAVASDSVHDPAGLVTGFADATGAYLPLACTLNGARVLELGRRLLGVEWDEFDALALAGEPGAGGLVLQPYLDGERTPNRPNSTGVLVGLTSTTTREDFARATVEGLLCSLRDAVGAVNNATGVEARRVLLIGGGAQSEAVRTIAPEIFGVDVVVPDPAEYVALGAARQAAWVLSGAEQPPQWPVPGTSAVTRERNQDVLDRYAKLREATAGW</sequence>
<evidence type="ECO:0000259" key="12">
    <source>
        <dbReference type="Pfam" id="PF02782"/>
    </source>
</evidence>
<evidence type="ECO:0000259" key="11">
    <source>
        <dbReference type="Pfam" id="PF00370"/>
    </source>
</evidence>
<dbReference type="PIRSF" id="PIRSF000538">
    <property type="entry name" value="GlpK"/>
    <property type="match status" value="1"/>
</dbReference>
<reference evidence="13 14" key="1">
    <citation type="submission" date="2022-08" db="EMBL/GenBank/DDBJ databases">
        <title>YIM 101645 draft genome.</title>
        <authorList>
            <person name="Chen X."/>
        </authorList>
    </citation>
    <scope>NUCLEOTIDE SEQUENCE [LARGE SCALE GENOMIC DNA]</scope>
    <source>
        <strain evidence="13 14">YIM 101645</strain>
    </source>
</reference>
<accession>A0ABT2FXE9</accession>
<evidence type="ECO:0000256" key="8">
    <source>
        <dbReference type="HAMAP-Rule" id="MF_02220"/>
    </source>
</evidence>
<evidence type="ECO:0000256" key="4">
    <source>
        <dbReference type="ARBA" id="ARBA00022741"/>
    </source>
</evidence>
<dbReference type="NCBIfam" id="TIGR01312">
    <property type="entry name" value="XylB"/>
    <property type="match status" value="1"/>
</dbReference>
<dbReference type="PROSITE" id="PS00445">
    <property type="entry name" value="FGGY_KINASES_2"/>
    <property type="match status" value="1"/>
</dbReference>
<evidence type="ECO:0000256" key="2">
    <source>
        <dbReference type="ARBA" id="ARBA00022629"/>
    </source>
</evidence>
<evidence type="ECO:0000256" key="6">
    <source>
        <dbReference type="ARBA" id="ARBA00022840"/>
    </source>
</evidence>
<comment type="catalytic activity">
    <reaction evidence="8 10">
        <text>D-xylulose + ATP = D-xylulose 5-phosphate + ADP + H(+)</text>
        <dbReference type="Rhea" id="RHEA:10964"/>
        <dbReference type="ChEBI" id="CHEBI:15378"/>
        <dbReference type="ChEBI" id="CHEBI:17140"/>
        <dbReference type="ChEBI" id="CHEBI:30616"/>
        <dbReference type="ChEBI" id="CHEBI:57737"/>
        <dbReference type="ChEBI" id="CHEBI:456216"/>
        <dbReference type="EC" id="2.7.1.17"/>
    </reaction>
</comment>
<keyword evidence="6 8" id="KW-0067">ATP-binding</keyword>
<dbReference type="Pfam" id="PF00370">
    <property type="entry name" value="FGGY_N"/>
    <property type="match status" value="1"/>
</dbReference>
<evidence type="ECO:0000256" key="10">
    <source>
        <dbReference type="RuleBase" id="RU364073"/>
    </source>
</evidence>
<evidence type="ECO:0000256" key="9">
    <source>
        <dbReference type="RuleBase" id="RU003733"/>
    </source>
</evidence>
<dbReference type="Pfam" id="PF02782">
    <property type="entry name" value="FGGY_C"/>
    <property type="match status" value="1"/>
</dbReference>
<keyword evidence="7 8" id="KW-0119">Carbohydrate metabolism</keyword>
<evidence type="ECO:0000313" key="13">
    <source>
        <dbReference type="EMBL" id="MCS5479927.1"/>
    </source>
</evidence>
<feature type="binding site" evidence="8">
    <location>
        <begin position="69"/>
        <end position="70"/>
    </location>
    <ligand>
        <name>substrate</name>
    </ligand>
</feature>
<proteinExistence type="inferred from homology"/>
<organism evidence="13 14">
    <name type="scientific">Corynebacterium lemuris</name>
    <dbReference type="NCBI Taxonomy" id="1859292"/>
    <lineage>
        <taxon>Bacteria</taxon>
        <taxon>Bacillati</taxon>
        <taxon>Actinomycetota</taxon>
        <taxon>Actinomycetes</taxon>
        <taxon>Mycobacteriales</taxon>
        <taxon>Corynebacteriaceae</taxon>
        <taxon>Corynebacterium</taxon>
    </lineage>
</organism>
<dbReference type="PANTHER" id="PTHR43095">
    <property type="entry name" value="SUGAR KINASE"/>
    <property type="match status" value="1"/>
</dbReference>
<dbReference type="EMBL" id="JANWTC010000006">
    <property type="protein sequence ID" value="MCS5479927.1"/>
    <property type="molecule type" value="Genomic_DNA"/>
</dbReference>
<dbReference type="InterPro" id="IPR018483">
    <property type="entry name" value="Carb_kinase_FGGY_CS"/>
</dbReference>
<dbReference type="InterPro" id="IPR043129">
    <property type="entry name" value="ATPase_NBD"/>
</dbReference>
<comment type="function">
    <text evidence="8">Catalyzes the phosphorylation of D-xylulose to D-xylulose 5-phosphate.</text>
</comment>
<evidence type="ECO:0000256" key="7">
    <source>
        <dbReference type="ARBA" id="ARBA00023277"/>
    </source>
</evidence>
<keyword evidence="3 8" id="KW-0808">Transferase</keyword>
<keyword evidence="5 8" id="KW-0418">Kinase</keyword>
<dbReference type="InterPro" id="IPR018485">
    <property type="entry name" value="FGGY_C"/>
</dbReference>
<dbReference type="GO" id="GO:0004856">
    <property type="term" value="F:D-xylulokinase activity"/>
    <property type="evidence" value="ECO:0007669"/>
    <property type="project" value="UniProtKB-EC"/>
</dbReference>
<dbReference type="Gene3D" id="3.30.420.40">
    <property type="match status" value="2"/>
</dbReference>
<evidence type="ECO:0000313" key="14">
    <source>
        <dbReference type="Proteomes" id="UP001205965"/>
    </source>
</evidence>
<feature type="site" description="Important for activity" evidence="8">
    <location>
        <position position="8"/>
    </location>
</feature>
<dbReference type="InterPro" id="IPR050406">
    <property type="entry name" value="FGGY_Carb_Kinase"/>
</dbReference>
<comment type="caution">
    <text evidence="13">The sequence shown here is derived from an EMBL/GenBank/DDBJ whole genome shotgun (WGS) entry which is preliminary data.</text>
</comment>
<dbReference type="RefSeq" id="WP_259427995.1">
    <property type="nucleotide sequence ID" value="NZ_JANWTC010000006.1"/>
</dbReference>
<dbReference type="HAMAP" id="MF_02220">
    <property type="entry name" value="XylB"/>
    <property type="match status" value="1"/>
</dbReference>